<evidence type="ECO:0000256" key="2">
    <source>
        <dbReference type="ARBA" id="ARBA00022679"/>
    </source>
</evidence>
<proteinExistence type="inferred from homology"/>
<name>A0A0B7K9Q6_BIOOC</name>
<sequence length="237" mass="25683">MSVDDLKADSSIDFESLKASVNFDNFLSAGVIDTKAKALLCPNPKLEHALTNSAAKGLPPISVLPLAGQYLSILTKLMGAKTVLEIGTLGGYSSIRFAEAGAKVTSVEMNPKHHEVAVENVKGLDVEVILGSALDVLPKLAEEGRKFDLVFIDADWDHHWEYFDWAVKLTRPNGCVYLDDVIPPLFKSGNVEDEAASLFTKIGQDERVEATLVPLVATHPLAPAPIFNGYILARVKE</sequence>
<reference evidence="5" key="1">
    <citation type="submission" date="2015-01" db="EMBL/GenBank/DDBJ databases">
        <authorList>
            <person name="Durling Mikael"/>
        </authorList>
    </citation>
    <scope>NUCLEOTIDE SEQUENCE</scope>
</reference>
<dbReference type="SUPFAM" id="SSF53335">
    <property type="entry name" value="S-adenosyl-L-methionine-dependent methyltransferases"/>
    <property type="match status" value="1"/>
</dbReference>
<dbReference type="InterPro" id="IPR002935">
    <property type="entry name" value="SAM_O-MeTrfase"/>
</dbReference>
<evidence type="ECO:0000313" key="5">
    <source>
        <dbReference type="EMBL" id="CEO51441.1"/>
    </source>
</evidence>
<gene>
    <name evidence="5" type="ORF">BN869_000007499_1</name>
</gene>
<dbReference type="EMBL" id="CDPU01000023">
    <property type="protein sequence ID" value="CEO51441.1"/>
    <property type="molecule type" value="Genomic_DNA"/>
</dbReference>
<dbReference type="GO" id="GO:0008757">
    <property type="term" value="F:S-adenosylmethionine-dependent methyltransferase activity"/>
    <property type="evidence" value="ECO:0007669"/>
    <property type="project" value="TreeGrafter"/>
</dbReference>
<keyword evidence="3" id="KW-0949">S-adenosyl-L-methionine</keyword>
<dbReference type="InterPro" id="IPR050362">
    <property type="entry name" value="Cation-dep_OMT"/>
</dbReference>
<comment type="similarity">
    <text evidence="4">Belongs to the class I-like SAM-binding methyltransferase superfamily. Cation-dependent O-methyltransferase family.</text>
</comment>
<dbReference type="PANTHER" id="PTHR10509">
    <property type="entry name" value="O-METHYLTRANSFERASE-RELATED"/>
    <property type="match status" value="1"/>
</dbReference>
<evidence type="ECO:0008006" key="6">
    <source>
        <dbReference type="Google" id="ProtNLM"/>
    </source>
</evidence>
<keyword evidence="2" id="KW-0808">Transferase</keyword>
<dbReference type="Pfam" id="PF01596">
    <property type="entry name" value="Methyltransf_3"/>
    <property type="match status" value="1"/>
</dbReference>
<keyword evidence="1" id="KW-0489">Methyltransferase</keyword>
<accession>A0A0B7K9Q6</accession>
<dbReference type="GO" id="GO:0008171">
    <property type="term" value="F:O-methyltransferase activity"/>
    <property type="evidence" value="ECO:0007669"/>
    <property type="project" value="InterPro"/>
</dbReference>
<dbReference type="PROSITE" id="PS51682">
    <property type="entry name" value="SAM_OMT_I"/>
    <property type="match status" value="1"/>
</dbReference>
<protein>
    <recommendedName>
        <fullName evidence="6">O-methyltransferase domain-containing protein</fullName>
    </recommendedName>
</protein>
<dbReference type="Gene3D" id="3.40.50.150">
    <property type="entry name" value="Vaccinia Virus protein VP39"/>
    <property type="match status" value="1"/>
</dbReference>
<dbReference type="GO" id="GO:0032259">
    <property type="term" value="P:methylation"/>
    <property type="evidence" value="ECO:0007669"/>
    <property type="project" value="UniProtKB-KW"/>
</dbReference>
<organism evidence="5">
    <name type="scientific">Bionectria ochroleuca</name>
    <name type="common">Gliocladium roseum</name>
    <dbReference type="NCBI Taxonomy" id="29856"/>
    <lineage>
        <taxon>Eukaryota</taxon>
        <taxon>Fungi</taxon>
        <taxon>Dikarya</taxon>
        <taxon>Ascomycota</taxon>
        <taxon>Pezizomycotina</taxon>
        <taxon>Sordariomycetes</taxon>
        <taxon>Hypocreomycetidae</taxon>
        <taxon>Hypocreales</taxon>
        <taxon>Bionectriaceae</taxon>
        <taxon>Clonostachys</taxon>
    </lineage>
</organism>
<dbReference type="CDD" id="cd02440">
    <property type="entry name" value="AdoMet_MTases"/>
    <property type="match status" value="1"/>
</dbReference>
<evidence type="ECO:0000256" key="1">
    <source>
        <dbReference type="ARBA" id="ARBA00022603"/>
    </source>
</evidence>
<evidence type="ECO:0000256" key="4">
    <source>
        <dbReference type="ARBA" id="ARBA00023453"/>
    </source>
</evidence>
<evidence type="ECO:0000256" key="3">
    <source>
        <dbReference type="ARBA" id="ARBA00022691"/>
    </source>
</evidence>
<dbReference type="InterPro" id="IPR029063">
    <property type="entry name" value="SAM-dependent_MTases_sf"/>
</dbReference>
<dbReference type="PANTHER" id="PTHR10509:SF14">
    <property type="entry name" value="CAFFEOYL-COA O-METHYLTRANSFERASE 3-RELATED"/>
    <property type="match status" value="1"/>
</dbReference>
<dbReference type="AlphaFoldDB" id="A0A0B7K9Q6"/>